<dbReference type="SMART" id="SM00342">
    <property type="entry name" value="HTH_ARAC"/>
    <property type="match status" value="1"/>
</dbReference>
<dbReference type="Gene3D" id="1.10.10.60">
    <property type="entry name" value="Homeodomain-like"/>
    <property type="match status" value="2"/>
</dbReference>
<dbReference type="KEGG" id="mtim:DIR46_16330"/>
<keyword evidence="2" id="KW-0804">Transcription</keyword>
<dbReference type="PANTHER" id="PTHR43436">
    <property type="entry name" value="ARAC-FAMILY TRANSCRIPTIONAL REGULATOR"/>
    <property type="match status" value="1"/>
</dbReference>
<feature type="domain" description="HTH araC/xylS-type" evidence="3">
    <location>
        <begin position="190"/>
        <end position="288"/>
    </location>
</feature>
<sequence length="307" mass="33537">MSTHEQTVELLAALSPLEGYNLTPLPDVRLLRSDRPLARTPVLYDPGIVIVCQGSKQGYFGGEVYRYDAQHYLAVAVPVPFTMETQASAAEPLLAIYLHLDLELAADVLLQVQQHGGLAEAGAKSMVSTPVDAAFAATVLRLVQALADPMASAVLGRGLLRELYYRVLTGEQGGAMRAALARQGKFGQIFKTLRRIHGAYREPLTVEQLALDAAMSVPTYHHHFKAVTGTTPIQYLKSIRLHQARLLMVRNDRSAAVVASEVGYESASQFGREFKRLFGLSPAQEARRMRSSFALPPQANPAFVSSH</sequence>
<dbReference type="RefSeq" id="WP_109346168.1">
    <property type="nucleotide sequence ID" value="NZ_CP029343.1"/>
</dbReference>
<reference evidence="4 5" key="1">
    <citation type="submission" date="2018-05" db="EMBL/GenBank/DDBJ databases">
        <title>Complete genome sequence of Massilia oculi sp. nov. CCUG 43427T (=DSM 26321T), the type strain of M. oculi, and comparison with genome sequences of other Massilia strains.</title>
        <authorList>
            <person name="Zhu B."/>
        </authorList>
    </citation>
    <scope>NUCLEOTIDE SEQUENCE [LARGE SCALE GENOMIC DNA]</scope>
    <source>
        <strain evidence="4 5">CCUG 43427</strain>
    </source>
</reference>
<dbReference type="InterPro" id="IPR018060">
    <property type="entry name" value="HTH_AraC"/>
</dbReference>
<keyword evidence="5" id="KW-1185">Reference proteome</keyword>
<evidence type="ECO:0000256" key="1">
    <source>
        <dbReference type="ARBA" id="ARBA00023015"/>
    </source>
</evidence>
<dbReference type="Pfam" id="PF06719">
    <property type="entry name" value="AraC_N"/>
    <property type="match status" value="1"/>
</dbReference>
<proteinExistence type="predicted"/>
<dbReference type="OrthoDB" id="34150at2"/>
<dbReference type="InterPro" id="IPR009057">
    <property type="entry name" value="Homeodomain-like_sf"/>
</dbReference>
<gene>
    <name evidence="4" type="ORF">DIR46_16330</name>
</gene>
<evidence type="ECO:0000313" key="4">
    <source>
        <dbReference type="EMBL" id="AWL05839.1"/>
    </source>
</evidence>
<evidence type="ECO:0000256" key="2">
    <source>
        <dbReference type="ARBA" id="ARBA00023163"/>
    </source>
</evidence>
<dbReference type="PANTHER" id="PTHR43436:SF2">
    <property type="entry name" value="ARAC_XYLS FAMILY TRANSCRIPTIONAL REGULATOR"/>
    <property type="match status" value="1"/>
</dbReference>
<dbReference type="InterPro" id="IPR009594">
    <property type="entry name" value="Tscrpt_reg_HTH_AraC_N"/>
</dbReference>
<evidence type="ECO:0000313" key="5">
    <source>
        <dbReference type="Proteomes" id="UP000245820"/>
    </source>
</evidence>
<dbReference type="AlphaFoldDB" id="A0A2S2DL65"/>
<accession>A0A2S2DL65</accession>
<dbReference type="EMBL" id="CP029343">
    <property type="protein sequence ID" value="AWL05839.1"/>
    <property type="molecule type" value="Genomic_DNA"/>
</dbReference>
<name>A0A2S2DL65_9BURK</name>
<dbReference type="Pfam" id="PF12833">
    <property type="entry name" value="HTH_18"/>
    <property type="match status" value="1"/>
</dbReference>
<dbReference type="Proteomes" id="UP000245820">
    <property type="component" value="Chromosome"/>
</dbReference>
<keyword evidence="1" id="KW-0805">Transcription regulation</keyword>
<dbReference type="GO" id="GO:0003700">
    <property type="term" value="F:DNA-binding transcription factor activity"/>
    <property type="evidence" value="ECO:0007669"/>
    <property type="project" value="InterPro"/>
</dbReference>
<evidence type="ECO:0000259" key="3">
    <source>
        <dbReference type="PROSITE" id="PS01124"/>
    </source>
</evidence>
<dbReference type="SUPFAM" id="SSF46689">
    <property type="entry name" value="Homeodomain-like"/>
    <property type="match status" value="2"/>
</dbReference>
<protein>
    <submittedName>
        <fullName evidence="4">AraC family transcriptional regulator</fullName>
    </submittedName>
</protein>
<dbReference type="PROSITE" id="PS01124">
    <property type="entry name" value="HTH_ARAC_FAMILY_2"/>
    <property type="match status" value="1"/>
</dbReference>
<organism evidence="4 5">
    <name type="scientific">Massilia oculi</name>
    <dbReference type="NCBI Taxonomy" id="945844"/>
    <lineage>
        <taxon>Bacteria</taxon>
        <taxon>Pseudomonadati</taxon>
        <taxon>Pseudomonadota</taxon>
        <taxon>Betaproteobacteria</taxon>
        <taxon>Burkholderiales</taxon>
        <taxon>Oxalobacteraceae</taxon>
        <taxon>Telluria group</taxon>
        <taxon>Massilia</taxon>
    </lineage>
</organism>
<dbReference type="GO" id="GO:0043565">
    <property type="term" value="F:sequence-specific DNA binding"/>
    <property type="evidence" value="ECO:0007669"/>
    <property type="project" value="InterPro"/>
</dbReference>